<protein>
    <recommendedName>
        <fullName evidence="5">Aminopeptidase N</fullName>
        <ecNumber evidence="4">3.4.11.2</ecNumber>
    </recommendedName>
    <alternativeName>
        <fullName evidence="12">Alanine aminopeptidase</fullName>
    </alternativeName>
    <alternativeName>
        <fullName evidence="13">Lysyl aminopeptidase</fullName>
    </alternativeName>
</protein>
<dbReference type="FunFam" id="1.10.390.10:FF:000004">
    <property type="entry name" value="Aminopeptidase N"/>
    <property type="match status" value="1"/>
</dbReference>
<dbReference type="GO" id="GO:0008270">
    <property type="term" value="F:zinc ion binding"/>
    <property type="evidence" value="ECO:0007669"/>
    <property type="project" value="InterPro"/>
</dbReference>
<dbReference type="AlphaFoldDB" id="A0A4Y3NGI5"/>
<keyword evidence="18" id="KW-1185">Reference proteome</keyword>
<evidence type="ECO:0000256" key="11">
    <source>
        <dbReference type="ARBA" id="ARBA00023049"/>
    </source>
</evidence>
<dbReference type="SUPFAM" id="SSF55486">
    <property type="entry name" value="Metalloproteases ('zincins'), catalytic domain"/>
    <property type="match status" value="1"/>
</dbReference>
<gene>
    <name evidence="17" type="ORF">AAU01_31280</name>
</gene>
<evidence type="ECO:0000256" key="12">
    <source>
        <dbReference type="ARBA" id="ARBA00029811"/>
    </source>
</evidence>
<evidence type="ECO:0000259" key="16">
    <source>
        <dbReference type="Pfam" id="PF17900"/>
    </source>
</evidence>
<keyword evidence="9" id="KW-0378">Hydrolase</keyword>
<sequence length="853" mass="93599">MPGLNLTRDEAAKRAELLDVLSYNVTLDLTQGPETFGSTTVVRFSAEPGTSTFIDAITAAVHKVSLNGTELDPSEVSDGVRIQLPDLAADNELVVVADAPYMNTGEGLHRFVDPVDGEVYLYTQFEVPDSRRMFAVFEQPDLKASFTFTVTAPSHWDVISNSPTPVPVEAPAAEDGTARSVWNFAPTPRLSSYVTALIAGPYQSVRSEVTSSDGRVIPLGVFARKSLMQYLDADNIFELTRQGFEFFEAQFGFPYPFEKYDQLFVPEFNAGAMENAGAVTILEGYVFRGKVTGAQIERRAITVLHELAHMWFGDLVTMRWWNDLWLNESFAEYMSHLAAVENTEFRRAWTTFASVEKSWAYKQDQLPTTHPIFAEINNLEDVEVNFDGITYAKGASVLRQLVAWVGPEQFMAGVRTYFAKHAWKNTELSDLMVELEAASGRDLDAWGKLWLETAGVNTLAPELTVDAEGTITAFSILQSAIEDQPTLRPHRLAVGFYSLSADGKLERTHREELDVDGPRTEVTALVGKARPDLILLNDDDLAYAKVRLDEHSLATAKAHLKDFAASLPRTLVWGSAWDAARDGETPARGYVDLILANIASETDSSVILVQLRQLATTLTYYVAAEHKLETTIAAADTLWELASAATAGSDAQLQFAKSYAQLARSGGQLHRLQALLDGTDTLEGLSIDQDMRWELLTALVAGGRQGQARIDEELGRDNTSNGQNAAAQAKAAIPTPEAKAEAWESIVVKGELSNALQASAVAGFMRVADTALLEPFAQKYFDAVPAIVKERTHALAQQIVVGLYPSQLTTQDTVDRTDQFLAALPEDSAALRRMMLENRDGVARALRARAADV</sequence>
<dbReference type="EMBL" id="BJMD01000020">
    <property type="protein sequence ID" value="GEB20373.1"/>
    <property type="molecule type" value="Genomic_DNA"/>
</dbReference>
<dbReference type="GO" id="GO:0016020">
    <property type="term" value="C:membrane"/>
    <property type="evidence" value="ECO:0007669"/>
    <property type="project" value="TreeGrafter"/>
</dbReference>
<dbReference type="OrthoDB" id="100605at2"/>
<evidence type="ECO:0000256" key="10">
    <source>
        <dbReference type="ARBA" id="ARBA00022833"/>
    </source>
</evidence>
<feature type="domain" description="ERAP1-like C-terminal" evidence="15">
    <location>
        <begin position="533"/>
        <end position="844"/>
    </location>
</feature>
<evidence type="ECO:0000256" key="6">
    <source>
        <dbReference type="ARBA" id="ARBA00022438"/>
    </source>
</evidence>
<dbReference type="RefSeq" id="WP_141285083.1">
    <property type="nucleotide sequence ID" value="NZ_BAAAWK010000001.1"/>
</dbReference>
<dbReference type="PRINTS" id="PR00756">
    <property type="entry name" value="ALADIPTASE"/>
</dbReference>
<evidence type="ECO:0000256" key="4">
    <source>
        <dbReference type="ARBA" id="ARBA00012564"/>
    </source>
</evidence>
<feature type="domain" description="Peptidase M1 membrane alanine aminopeptidase" evidence="14">
    <location>
        <begin position="238"/>
        <end position="446"/>
    </location>
</feature>
<dbReference type="GO" id="GO:0005615">
    <property type="term" value="C:extracellular space"/>
    <property type="evidence" value="ECO:0007669"/>
    <property type="project" value="TreeGrafter"/>
</dbReference>
<dbReference type="PANTHER" id="PTHR11533:SF174">
    <property type="entry name" value="PUROMYCIN-SENSITIVE AMINOPEPTIDASE-RELATED"/>
    <property type="match status" value="1"/>
</dbReference>
<organism evidence="17 18">
    <name type="scientific">Paenarthrobacter aurescens</name>
    <name type="common">Arthrobacter aurescens</name>
    <dbReference type="NCBI Taxonomy" id="43663"/>
    <lineage>
        <taxon>Bacteria</taxon>
        <taxon>Bacillati</taxon>
        <taxon>Actinomycetota</taxon>
        <taxon>Actinomycetes</taxon>
        <taxon>Micrococcales</taxon>
        <taxon>Micrococcaceae</taxon>
        <taxon>Paenarthrobacter</taxon>
    </lineage>
</organism>
<comment type="caution">
    <text evidence="17">The sequence shown here is derived from an EMBL/GenBank/DDBJ whole genome shotgun (WGS) entry which is preliminary data.</text>
</comment>
<keyword evidence="7" id="KW-0645">Protease</keyword>
<dbReference type="Gene3D" id="2.60.40.1730">
    <property type="entry name" value="tricorn interacting facor f3 domain"/>
    <property type="match status" value="1"/>
</dbReference>
<evidence type="ECO:0000256" key="8">
    <source>
        <dbReference type="ARBA" id="ARBA00022723"/>
    </source>
</evidence>
<dbReference type="Pfam" id="PF01433">
    <property type="entry name" value="Peptidase_M1"/>
    <property type="match status" value="1"/>
</dbReference>
<evidence type="ECO:0000256" key="5">
    <source>
        <dbReference type="ARBA" id="ARBA00015611"/>
    </source>
</evidence>
<dbReference type="Gene3D" id="1.10.390.10">
    <property type="entry name" value="Neutral Protease Domain 2"/>
    <property type="match status" value="1"/>
</dbReference>
<dbReference type="InterPro" id="IPR024571">
    <property type="entry name" value="ERAP1-like_C_dom"/>
</dbReference>
<comment type="similarity">
    <text evidence="3">Belongs to the peptidase M1 family.</text>
</comment>
<comment type="cofactor">
    <cofactor evidence="2">
        <name>Zn(2+)</name>
        <dbReference type="ChEBI" id="CHEBI:29105"/>
    </cofactor>
</comment>
<reference evidence="17 18" key="1">
    <citation type="submission" date="2019-06" db="EMBL/GenBank/DDBJ databases">
        <title>Whole genome shotgun sequence of Paenarthrobacter aurescens NBRC 12136.</title>
        <authorList>
            <person name="Hosoyama A."/>
            <person name="Uohara A."/>
            <person name="Ohji S."/>
            <person name="Ichikawa N."/>
        </authorList>
    </citation>
    <scope>NUCLEOTIDE SEQUENCE [LARGE SCALE GENOMIC DNA]</scope>
    <source>
        <strain evidence="17 18">NBRC 12136</strain>
    </source>
</reference>
<evidence type="ECO:0000256" key="2">
    <source>
        <dbReference type="ARBA" id="ARBA00001947"/>
    </source>
</evidence>
<evidence type="ECO:0000256" key="9">
    <source>
        <dbReference type="ARBA" id="ARBA00022801"/>
    </source>
</evidence>
<evidence type="ECO:0000259" key="15">
    <source>
        <dbReference type="Pfam" id="PF11838"/>
    </source>
</evidence>
<dbReference type="InterPro" id="IPR050344">
    <property type="entry name" value="Peptidase_M1_aminopeptidases"/>
</dbReference>
<dbReference type="Pfam" id="PF17900">
    <property type="entry name" value="Peptidase_M1_N"/>
    <property type="match status" value="1"/>
</dbReference>
<evidence type="ECO:0000256" key="3">
    <source>
        <dbReference type="ARBA" id="ARBA00010136"/>
    </source>
</evidence>
<dbReference type="Pfam" id="PF11838">
    <property type="entry name" value="ERAP1_C"/>
    <property type="match status" value="1"/>
</dbReference>
<dbReference type="FunFam" id="2.60.40.1730:FF:000010">
    <property type="entry name" value="Putative aminopeptidase N"/>
    <property type="match status" value="1"/>
</dbReference>
<dbReference type="InterPro" id="IPR027268">
    <property type="entry name" value="Peptidase_M4/M1_CTD_sf"/>
</dbReference>
<proteinExistence type="inferred from homology"/>
<dbReference type="InterPro" id="IPR042097">
    <property type="entry name" value="Aminopeptidase_N-like_N_sf"/>
</dbReference>
<evidence type="ECO:0000256" key="1">
    <source>
        <dbReference type="ARBA" id="ARBA00000098"/>
    </source>
</evidence>
<dbReference type="InterPro" id="IPR045357">
    <property type="entry name" value="Aminopeptidase_N-like_N"/>
</dbReference>
<dbReference type="Proteomes" id="UP000317715">
    <property type="component" value="Unassembled WGS sequence"/>
</dbReference>
<keyword evidence="8" id="KW-0479">Metal-binding</keyword>
<dbReference type="GO" id="GO:0043171">
    <property type="term" value="P:peptide catabolic process"/>
    <property type="evidence" value="ECO:0007669"/>
    <property type="project" value="TreeGrafter"/>
</dbReference>
<keyword evidence="11" id="KW-0482">Metalloprotease</keyword>
<dbReference type="CDD" id="cd09602">
    <property type="entry name" value="M1_APN"/>
    <property type="match status" value="1"/>
</dbReference>
<dbReference type="InterPro" id="IPR014782">
    <property type="entry name" value="Peptidase_M1_dom"/>
</dbReference>
<dbReference type="SUPFAM" id="SSF63737">
    <property type="entry name" value="Leukotriene A4 hydrolase N-terminal domain"/>
    <property type="match status" value="1"/>
</dbReference>
<dbReference type="InterPro" id="IPR001930">
    <property type="entry name" value="Peptidase_M1"/>
</dbReference>
<dbReference type="EC" id="3.4.11.2" evidence="4"/>
<comment type="catalytic activity">
    <reaction evidence="1">
        <text>Release of an N-terminal amino acid, Xaa-|-Yaa- from a peptide, amide or arylamide. Xaa is preferably Ala, but may be most amino acids including Pro (slow action). When a terminal hydrophobic residue is followed by a prolyl residue, the two may be released as an intact Xaa-Pro dipeptide.</text>
        <dbReference type="EC" id="3.4.11.2"/>
    </reaction>
</comment>
<dbReference type="GO" id="GO:0005737">
    <property type="term" value="C:cytoplasm"/>
    <property type="evidence" value="ECO:0007669"/>
    <property type="project" value="TreeGrafter"/>
</dbReference>
<keyword evidence="10" id="KW-0862">Zinc</keyword>
<evidence type="ECO:0000256" key="7">
    <source>
        <dbReference type="ARBA" id="ARBA00022670"/>
    </source>
</evidence>
<dbReference type="GeneID" id="97301241"/>
<dbReference type="NCBIfam" id="TIGR02412">
    <property type="entry name" value="pepN_strep_liv"/>
    <property type="match status" value="1"/>
</dbReference>
<evidence type="ECO:0000313" key="17">
    <source>
        <dbReference type="EMBL" id="GEB20373.1"/>
    </source>
</evidence>
<evidence type="ECO:0000313" key="18">
    <source>
        <dbReference type="Proteomes" id="UP000317715"/>
    </source>
</evidence>
<dbReference type="GO" id="GO:0016285">
    <property type="term" value="F:alanyl aminopeptidase activity"/>
    <property type="evidence" value="ECO:0007669"/>
    <property type="project" value="UniProtKB-EC"/>
</dbReference>
<dbReference type="GO" id="GO:0006508">
    <property type="term" value="P:proteolysis"/>
    <property type="evidence" value="ECO:0007669"/>
    <property type="project" value="UniProtKB-KW"/>
</dbReference>
<dbReference type="GO" id="GO:0042277">
    <property type="term" value="F:peptide binding"/>
    <property type="evidence" value="ECO:0007669"/>
    <property type="project" value="TreeGrafter"/>
</dbReference>
<accession>A0A4Y3NGI5</accession>
<keyword evidence="6 17" id="KW-0031">Aminopeptidase</keyword>
<dbReference type="InterPro" id="IPR012778">
    <property type="entry name" value="Pept_M1_aminopeptidase"/>
</dbReference>
<evidence type="ECO:0000256" key="13">
    <source>
        <dbReference type="ARBA" id="ARBA00031533"/>
    </source>
</evidence>
<dbReference type="PANTHER" id="PTHR11533">
    <property type="entry name" value="PROTEASE M1 ZINC METALLOPROTEASE"/>
    <property type="match status" value="1"/>
</dbReference>
<name>A0A4Y3NGI5_PAEAU</name>
<feature type="domain" description="Aminopeptidase N-like N-terminal" evidence="16">
    <location>
        <begin position="97"/>
        <end position="194"/>
    </location>
</feature>
<evidence type="ECO:0000259" key="14">
    <source>
        <dbReference type="Pfam" id="PF01433"/>
    </source>
</evidence>
<dbReference type="GO" id="GO:0070006">
    <property type="term" value="F:metalloaminopeptidase activity"/>
    <property type="evidence" value="ECO:0007669"/>
    <property type="project" value="TreeGrafter"/>
</dbReference>